<dbReference type="AlphaFoldDB" id="X8J4G3"/>
<gene>
    <name evidence="4" type="ORF">RSOL_179330</name>
</gene>
<protein>
    <submittedName>
        <fullName evidence="4">Transmembrane protein, putative</fullName>
    </submittedName>
</protein>
<sequence length="198" mass="22163">MRFGELKAQISLWLVTSALADTAITITLSWYLHSNRTGFSRTDDIITKLIRITVQTGLITTVWALVDLIMFLAVPNPLHLMFNLPLPKLYSISLLSTLNARGGWGNDSMGLGRNTTGGISIPVSIEASHSHEHQPTVPQRFRGLKKVNCEETSFEMEVRPKPRAQESTDVQRDEYSAHQIKHDGDRSAWASESSYLPM</sequence>
<reference evidence="5" key="1">
    <citation type="journal article" date="2014" name="Genome Announc.">
        <title>Draft genome sequence of the plant-pathogenic soil fungus Rhizoctonia solani anastomosis group 3 strain Rhs1AP.</title>
        <authorList>
            <person name="Cubeta M.A."/>
            <person name="Thomas E."/>
            <person name="Dean R.A."/>
            <person name="Jabaji S."/>
            <person name="Neate S.M."/>
            <person name="Tavantzis S."/>
            <person name="Toda T."/>
            <person name="Vilgalys R."/>
            <person name="Bharathan N."/>
            <person name="Fedorova-Abrams N."/>
            <person name="Pakala S.B."/>
            <person name="Pakala S.M."/>
            <person name="Zafar N."/>
            <person name="Joardar V."/>
            <person name="Losada L."/>
            <person name="Nierman W.C."/>
        </authorList>
    </citation>
    <scope>NUCLEOTIDE SEQUENCE [LARGE SCALE GENOMIC DNA]</scope>
    <source>
        <strain evidence="5">AG-3</strain>
    </source>
</reference>
<name>X8J4G3_9AGAM</name>
<dbReference type="Proteomes" id="UP000030108">
    <property type="component" value="Unassembled WGS sequence"/>
</dbReference>
<dbReference type="EMBL" id="JATN01000322">
    <property type="protein sequence ID" value="EUC56429.1"/>
    <property type="molecule type" value="Genomic_DNA"/>
</dbReference>
<feature type="transmembrane region" description="Helical" evidence="2">
    <location>
        <begin position="12"/>
        <end position="32"/>
    </location>
</feature>
<feature type="transmembrane region" description="Helical" evidence="2">
    <location>
        <begin position="52"/>
        <end position="74"/>
    </location>
</feature>
<evidence type="ECO:0000259" key="3">
    <source>
        <dbReference type="Pfam" id="PF20152"/>
    </source>
</evidence>
<feature type="region of interest" description="Disordered" evidence="1">
    <location>
        <begin position="153"/>
        <end position="198"/>
    </location>
</feature>
<evidence type="ECO:0000256" key="1">
    <source>
        <dbReference type="SAM" id="MobiDB-lite"/>
    </source>
</evidence>
<organism evidence="4 5">
    <name type="scientific">Rhizoctonia solani AG-3 Rhs1AP</name>
    <dbReference type="NCBI Taxonomy" id="1086054"/>
    <lineage>
        <taxon>Eukaryota</taxon>
        <taxon>Fungi</taxon>
        <taxon>Dikarya</taxon>
        <taxon>Basidiomycota</taxon>
        <taxon>Agaricomycotina</taxon>
        <taxon>Agaricomycetes</taxon>
        <taxon>Cantharellales</taxon>
        <taxon>Ceratobasidiaceae</taxon>
        <taxon>Rhizoctonia</taxon>
    </lineage>
</organism>
<comment type="caution">
    <text evidence="4">The sequence shown here is derived from an EMBL/GenBank/DDBJ whole genome shotgun (WGS) entry which is preliminary data.</text>
</comment>
<dbReference type="PANTHER" id="PTHR40465">
    <property type="entry name" value="CHROMOSOME 1, WHOLE GENOME SHOTGUN SEQUENCE"/>
    <property type="match status" value="1"/>
</dbReference>
<keyword evidence="2" id="KW-1133">Transmembrane helix</keyword>
<keyword evidence="2 4" id="KW-0812">Transmembrane</keyword>
<dbReference type="Pfam" id="PF20152">
    <property type="entry name" value="DUF6534"/>
    <property type="match status" value="1"/>
</dbReference>
<accession>X8J4G3</accession>
<evidence type="ECO:0000313" key="4">
    <source>
        <dbReference type="EMBL" id="EUC56429.1"/>
    </source>
</evidence>
<keyword evidence="2" id="KW-0472">Membrane</keyword>
<feature type="compositionally biased region" description="Basic and acidic residues" evidence="1">
    <location>
        <begin position="156"/>
        <end position="186"/>
    </location>
</feature>
<dbReference type="InterPro" id="IPR045339">
    <property type="entry name" value="DUF6534"/>
</dbReference>
<dbReference type="PANTHER" id="PTHR40465:SF1">
    <property type="entry name" value="DUF6534 DOMAIN-CONTAINING PROTEIN"/>
    <property type="match status" value="1"/>
</dbReference>
<feature type="domain" description="DUF6534" evidence="3">
    <location>
        <begin position="17"/>
        <end position="101"/>
    </location>
</feature>
<proteinExistence type="predicted"/>
<dbReference type="OrthoDB" id="3265526at2759"/>
<evidence type="ECO:0000313" key="5">
    <source>
        <dbReference type="Proteomes" id="UP000030108"/>
    </source>
</evidence>
<evidence type="ECO:0000256" key="2">
    <source>
        <dbReference type="SAM" id="Phobius"/>
    </source>
</evidence>